<dbReference type="InterPro" id="IPR051644">
    <property type="entry name" value="TRAMP_AT-DNA-binding"/>
</dbReference>
<keyword evidence="2" id="KW-0479">Metal-binding</keyword>
<protein>
    <recommendedName>
        <fullName evidence="9">CCHC-type domain-containing protein</fullName>
    </recommendedName>
</protein>
<dbReference type="Proteomes" id="UP001303760">
    <property type="component" value="Unassembled WGS sequence"/>
</dbReference>
<dbReference type="GO" id="GO:0003723">
    <property type="term" value="F:RNA binding"/>
    <property type="evidence" value="ECO:0007669"/>
    <property type="project" value="TreeGrafter"/>
</dbReference>
<evidence type="ECO:0000256" key="6">
    <source>
        <dbReference type="ARBA" id="ARBA00023242"/>
    </source>
</evidence>
<feature type="compositionally biased region" description="Basic and acidic residues" evidence="8">
    <location>
        <begin position="136"/>
        <end position="151"/>
    </location>
</feature>
<comment type="caution">
    <text evidence="10">The sequence shown here is derived from an EMBL/GenBank/DDBJ whole genome shotgun (WGS) entry which is preliminary data.</text>
</comment>
<dbReference type="PROSITE" id="PS50158">
    <property type="entry name" value="ZF_CCHC"/>
    <property type="match status" value="1"/>
</dbReference>
<proteinExistence type="predicted"/>
<dbReference type="PANTHER" id="PTHR46543">
    <property type="entry name" value="ZINC FINGER CCHC DOMAIN-CONTAINING PROTEIN 7"/>
    <property type="match status" value="1"/>
</dbReference>
<comment type="subcellular location">
    <subcellularLocation>
        <location evidence="1">Nucleus</location>
    </subcellularLocation>
</comment>
<keyword evidence="5" id="KW-0862">Zinc</keyword>
<dbReference type="Gene3D" id="4.10.60.10">
    <property type="entry name" value="Zinc finger, CCHC-type"/>
    <property type="match status" value="2"/>
</dbReference>
<feature type="region of interest" description="Disordered" evidence="8">
    <location>
        <begin position="1"/>
        <end position="180"/>
    </location>
</feature>
<gene>
    <name evidence="10" type="ORF">C8A03DRAFT_15991</name>
</gene>
<dbReference type="GO" id="GO:0071036">
    <property type="term" value="P:nuclear polyadenylation-dependent snoRNA catabolic process"/>
    <property type="evidence" value="ECO:0007669"/>
    <property type="project" value="TreeGrafter"/>
</dbReference>
<feature type="domain" description="CCHC-type" evidence="9">
    <location>
        <begin position="370"/>
        <end position="386"/>
    </location>
</feature>
<dbReference type="InterPro" id="IPR001878">
    <property type="entry name" value="Znf_CCHC"/>
</dbReference>
<dbReference type="EMBL" id="MU860137">
    <property type="protein sequence ID" value="KAK4237465.1"/>
    <property type="molecule type" value="Genomic_DNA"/>
</dbReference>
<dbReference type="AlphaFoldDB" id="A0AAN7C8Y3"/>
<keyword evidence="4 7" id="KW-0863">Zinc-finger</keyword>
<dbReference type="GO" id="GO:0071038">
    <property type="term" value="P:TRAMP-dependent tRNA surveillance pathway"/>
    <property type="evidence" value="ECO:0007669"/>
    <property type="project" value="TreeGrafter"/>
</dbReference>
<dbReference type="SUPFAM" id="SSF57756">
    <property type="entry name" value="Retrovirus zinc finger-like domains"/>
    <property type="match status" value="2"/>
</dbReference>
<dbReference type="GO" id="GO:0071031">
    <property type="term" value="P:nuclear mRNA surveillance of mRNA 3'-end processing"/>
    <property type="evidence" value="ECO:0007669"/>
    <property type="project" value="TreeGrafter"/>
</dbReference>
<dbReference type="PANTHER" id="PTHR46543:SF1">
    <property type="entry name" value="ZINC FINGER CCHC DOMAIN-CONTAINING PROTEIN 7"/>
    <property type="match status" value="1"/>
</dbReference>
<evidence type="ECO:0000256" key="1">
    <source>
        <dbReference type="ARBA" id="ARBA00004123"/>
    </source>
</evidence>
<dbReference type="InterPro" id="IPR036875">
    <property type="entry name" value="Znf_CCHC_sf"/>
</dbReference>
<feature type="compositionally biased region" description="Polar residues" evidence="8">
    <location>
        <begin position="157"/>
        <end position="180"/>
    </location>
</feature>
<evidence type="ECO:0000256" key="7">
    <source>
        <dbReference type="PROSITE-ProRule" id="PRU00047"/>
    </source>
</evidence>
<reference evidence="10" key="2">
    <citation type="submission" date="2023-05" db="EMBL/GenBank/DDBJ databases">
        <authorList>
            <consortium name="Lawrence Berkeley National Laboratory"/>
            <person name="Steindorff A."/>
            <person name="Hensen N."/>
            <person name="Bonometti L."/>
            <person name="Westerberg I."/>
            <person name="Brannstrom I.O."/>
            <person name="Guillou S."/>
            <person name="Cros-Aarteil S."/>
            <person name="Calhoun S."/>
            <person name="Haridas S."/>
            <person name="Kuo A."/>
            <person name="Mondo S."/>
            <person name="Pangilinan J."/>
            <person name="Riley R."/>
            <person name="Labutti K."/>
            <person name="Andreopoulos B."/>
            <person name="Lipzen A."/>
            <person name="Chen C."/>
            <person name="Yanf M."/>
            <person name="Daum C."/>
            <person name="Ng V."/>
            <person name="Clum A."/>
            <person name="Ohm R."/>
            <person name="Martin F."/>
            <person name="Silar P."/>
            <person name="Natvig D."/>
            <person name="Lalanne C."/>
            <person name="Gautier V."/>
            <person name="Ament-Velasquez S.L."/>
            <person name="Kruys A."/>
            <person name="Hutchinson M.I."/>
            <person name="Powell A.J."/>
            <person name="Barry K."/>
            <person name="Miller A.N."/>
            <person name="Grigoriev I.V."/>
            <person name="Debuchy R."/>
            <person name="Gladieux P."/>
            <person name="Thoren M.H."/>
            <person name="Johannesson H."/>
        </authorList>
    </citation>
    <scope>NUCLEOTIDE SEQUENCE</scope>
    <source>
        <strain evidence="10">CBS 532.94</strain>
    </source>
</reference>
<sequence>MGESSPRLSANKKRQASNADFYDGDVEGTSNRPEQGEDAVPPSPKRLKGSDSAKEAEISAPLLPGVKPSVPRSAAVAPEKAHSGWNQGISGGLRTSFAASSKEKLRKPPGQRVPESPGRPPAESADASGLATPQEPPKDSPKEEEQSKNLEPEQQTDDSGPTESNGAASHGSQEANDWTIPPLQSASDFEVKHKDQRSWEQKFVAWCRSLAKLNEGKIKVNTTRERNRVTEAYLKWIGAIDGLSRTRAATARREAVHYAQQNSALLASIFSVRPPPSEPPAVGSAPLPQGNSTPSPVTAVANGPDYASVGPLDGEDAAYRERYFPGIGLDETFCAMCASHGHAAAQCPQMMCRFCHVTGHRSFSCPTRLRCTKCRQLGHVKKDCREKLKLASGEMECAFCQSRDHIDASCHELWRSFVFNPDTVRKVQSLPMFCYCCGHEGHYGPVCGLNQQKPTEGPWETWSKANHDRYTDPASSEVAVMFRGPTVPLPAYDRPDLGKSIVPRRHNVVFEEDSDDESEGEVFSRYRVASRRGRS</sequence>
<name>A0AAN7C8Y3_9PEZI</name>
<dbReference type="GO" id="GO:0071037">
    <property type="term" value="P:nuclear polyadenylation-dependent snRNA catabolic process"/>
    <property type="evidence" value="ECO:0007669"/>
    <property type="project" value="TreeGrafter"/>
</dbReference>
<dbReference type="SMART" id="SM00343">
    <property type="entry name" value="ZnF_C2HC"/>
    <property type="match status" value="5"/>
</dbReference>
<evidence type="ECO:0000256" key="5">
    <source>
        <dbReference type="ARBA" id="ARBA00022833"/>
    </source>
</evidence>
<keyword evidence="3" id="KW-0677">Repeat</keyword>
<accession>A0AAN7C8Y3</accession>
<keyword evidence="11" id="KW-1185">Reference proteome</keyword>
<evidence type="ECO:0000313" key="11">
    <source>
        <dbReference type="Proteomes" id="UP001303760"/>
    </source>
</evidence>
<evidence type="ECO:0000313" key="10">
    <source>
        <dbReference type="EMBL" id="KAK4237465.1"/>
    </source>
</evidence>
<feature type="region of interest" description="Disordered" evidence="8">
    <location>
        <begin position="277"/>
        <end position="304"/>
    </location>
</feature>
<dbReference type="GO" id="GO:0071039">
    <property type="term" value="P:nuclear polyadenylation-dependent CUT catabolic process"/>
    <property type="evidence" value="ECO:0007669"/>
    <property type="project" value="TreeGrafter"/>
</dbReference>
<reference evidence="10" key="1">
    <citation type="journal article" date="2023" name="Mol. Phylogenet. Evol.">
        <title>Genome-scale phylogeny and comparative genomics of the fungal order Sordariales.</title>
        <authorList>
            <person name="Hensen N."/>
            <person name="Bonometti L."/>
            <person name="Westerberg I."/>
            <person name="Brannstrom I.O."/>
            <person name="Guillou S."/>
            <person name="Cros-Aarteil S."/>
            <person name="Calhoun S."/>
            <person name="Haridas S."/>
            <person name="Kuo A."/>
            <person name="Mondo S."/>
            <person name="Pangilinan J."/>
            <person name="Riley R."/>
            <person name="LaButti K."/>
            <person name="Andreopoulos B."/>
            <person name="Lipzen A."/>
            <person name="Chen C."/>
            <person name="Yan M."/>
            <person name="Daum C."/>
            <person name="Ng V."/>
            <person name="Clum A."/>
            <person name="Steindorff A."/>
            <person name="Ohm R.A."/>
            <person name="Martin F."/>
            <person name="Silar P."/>
            <person name="Natvig D.O."/>
            <person name="Lalanne C."/>
            <person name="Gautier V."/>
            <person name="Ament-Velasquez S.L."/>
            <person name="Kruys A."/>
            <person name="Hutchinson M.I."/>
            <person name="Powell A.J."/>
            <person name="Barry K."/>
            <person name="Miller A.N."/>
            <person name="Grigoriev I.V."/>
            <person name="Debuchy R."/>
            <person name="Gladieux P."/>
            <person name="Hiltunen Thoren M."/>
            <person name="Johannesson H."/>
        </authorList>
    </citation>
    <scope>NUCLEOTIDE SEQUENCE</scope>
    <source>
        <strain evidence="10">CBS 532.94</strain>
    </source>
</reference>
<dbReference type="GO" id="GO:0031499">
    <property type="term" value="C:TRAMP complex"/>
    <property type="evidence" value="ECO:0007669"/>
    <property type="project" value="TreeGrafter"/>
</dbReference>
<evidence type="ECO:0000256" key="8">
    <source>
        <dbReference type="SAM" id="MobiDB-lite"/>
    </source>
</evidence>
<evidence type="ECO:0000256" key="3">
    <source>
        <dbReference type="ARBA" id="ARBA00022737"/>
    </source>
</evidence>
<organism evidence="10 11">
    <name type="scientific">Achaetomium macrosporum</name>
    <dbReference type="NCBI Taxonomy" id="79813"/>
    <lineage>
        <taxon>Eukaryota</taxon>
        <taxon>Fungi</taxon>
        <taxon>Dikarya</taxon>
        <taxon>Ascomycota</taxon>
        <taxon>Pezizomycotina</taxon>
        <taxon>Sordariomycetes</taxon>
        <taxon>Sordariomycetidae</taxon>
        <taxon>Sordariales</taxon>
        <taxon>Chaetomiaceae</taxon>
        <taxon>Achaetomium</taxon>
    </lineage>
</organism>
<evidence type="ECO:0000256" key="2">
    <source>
        <dbReference type="ARBA" id="ARBA00022723"/>
    </source>
</evidence>
<evidence type="ECO:0000259" key="9">
    <source>
        <dbReference type="PROSITE" id="PS50158"/>
    </source>
</evidence>
<feature type="compositionally biased region" description="Basic and acidic residues" evidence="8">
    <location>
        <begin position="48"/>
        <end position="57"/>
    </location>
</feature>
<dbReference type="GO" id="GO:0071035">
    <property type="term" value="P:nuclear polyadenylation-dependent rRNA catabolic process"/>
    <property type="evidence" value="ECO:0007669"/>
    <property type="project" value="TreeGrafter"/>
</dbReference>
<evidence type="ECO:0000256" key="4">
    <source>
        <dbReference type="ARBA" id="ARBA00022771"/>
    </source>
</evidence>
<keyword evidence="6" id="KW-0539">Nucleus</keyword>
<dbReference type="GO" id="GO:0008270">
    <property type="term" value="F:zinc ion binding"/>
    <property type="evidence" value="ECO:0007669"/>
    <property type="project" value="UniProtKB-KW"/>
</dbReference>